<protein>
    <submittedName>
        <fullName evidence="6">(raccoon dog) hypothetical protein</fullName>
    </submittedName>
</protein>
<keyword evidence="2 5" id="KW-0812">Transmembrane</keyword>
<feature type="transmembrane region" description="Helical" evidence="5">
    <location>
        <begin position="179"/>
        <end position="203"/>
    </location>
</feature>
<name>A0A811YRI5_NYCPR</name>
<dbReference type="PANTHER" id="PTHR24064">
    <property type="entry name" value="SOLUTE CARRIER FAMILY 22 MEMBER"/>
    <property type="match status" value="1"/>
</dbReference>
<organism evidence="6 7">
    <name type="scientific">Nyctereutes procyonoides</name>
    <name type="common">Raccoon dog</name>
    <name type="synonym">Canis procyonoides</name>
    <dbReference type="NCBI Taxonomy" id="34880"/>
    <lineage>
        <taxon>Eukaryota</taxon>
        <taxon>Metazoa</taxon>
        <taxon>Chordata</taxon>
        <taxon>Craniata</taxon>
        <taxon>Vertebrata</taxon>
        <taxon>Euteleostomi</taxon>
        <taxon>Mammalia</taxon>
        <taxon>Eutheria</taxon>
        <taxon>Laurasiatheria</taxon>
        <taxon>Carnivora</taxon>
        <taxon>Caniformia</taxon>
        <taxon>Canidae</taxon>
        <taxon>Nyctereutes</taxon>
    </lineage>
</organism>
<proteinExistence type="predicted"/>
<evidence type="ECO:0000256" key="4">
    <source>
        <dbReference type="ARBA" id="ARBA00023136"/>
    </source>
</evidence>
<evidence type="ECO:0000313" key="6">
    <source>
        <dbReference type="EMBL" id="CAD7677857.1"/>
    </source>
</evidence>
<keyword evidence="3 5" id="KW-1133">Transmembrane helix</keyword>
<feature type="transmembrane region" description="Helical" evidence="5">
    <location>
        <begin position="389"/>
        <end position="409"/>
    </location>
</feature>
<dbReference type="SUPFAM" id="SSF103473">
    <property type="entry name" value="MFS general substrate transporter"/>
    <property type="match status" value="1"/>
</dbReference>
<evidence type="ECO:0000256" key="2">
    <source>
        <dbReference type="ARBA" id="ARBA00022692"/>
    </source>
</evidence>
<evidence type="ECO:0000256" key="5">
    <source>
        <dbReference type="SAM" id="Phobius"/>
    </source>
</evidence>
<comment type="subcellular location">
    <subcellularLocation>
        <location evidence="1">Membrane</location>
        <topology evidence="1">Multi-pass membrane protein</topology>
    </subcellularLocation>
</comment>
<accession>A0A811YRI5</accession>
<evidence type="ECO:0000313" key="7">
    <source>
        <dbReference type="Proteomes" id="UP000645828"/>
    </source>
</evidence>
<feature type="transmembrane region" description="Helical" evidence="5">
    <location>
        <begin position="318"/>
        <end position="339"/>
    </location>
</feature>
<dbReference type="GO" id="GO:0016020">
    <property type="term" value="C:membrane"/>
    <property type="evidence" value="ECO:0007669"/>
    <property type="project" value="UniProtKB-SubCell"/>
</dbReference>
<feature type="transmembrane region" description="Helical" evidence="5">
    <location>
        <begin position="153"/>
        <end position="173"/>
    </location>
</feature>
<sequence>MRFEELLDQVDGFGPFQVWNVALMALPRVLLPMHFLLPIFLAAVPAHHCALPGAPVNFSHQDAWPTCPRSLMAPSAPASASPTPRPSPTPCLGEWVRALGSWRAPLCLFLQWDLVCEQKDLNRATSTFFFLLVCWWGPWPLDTCLMGGVQWGFGQHCLLLVAYVSSLVLGLASTALVSYIMFVITCSVTGMALAGFTIIVMLLEMEWLDVGHRTEAGVLDSIFWTRDVMRDAVGTGQVPDTGLRDVAVGLCLTGLLLSPRWVPESAHWLLTQGHVEEAHRYLLHCSRLNGWPMGEDSLSQERVVQRLLYLDLFRTPRLHHISLCCIVMWFGVNFFYYGLSLDVSRLGLDVYQMQLLFGAVEVPSKLLVDLLVRHVGHCLVQAGMLQGTALALGSSLLMWAWCTTLVVIWKSFSEAAFTTAYLFTSELYPTVLRDGADCTGMPAVGLFGPIGGLSRWEYGCHCPSSLMGGLPCWLACTALLLPETKQVQLPETIQDVERSALSSLQKEEMPMKQVQD</sequence>
<dbReference type="AlphaFoldDB" id="A0A811YRI5"/>
<dbReference type="Proteomes" id="UP000645828">
    <property type="component" value="Unassembled WGS sequence"/>
</dbReference>
<reference evidence="6" key="1">
    <citation type="submission" date="2020-12" db="EMBL/GenBank/DDBJ databases">
        <authorList>
            <consortium name="Molecular Ecology Group"/>
        </authorList>
    </citation>
    <scope>NUCLEOTIDE SEQUENCE</scope>
    <source>
        <strain evidence="6">TBG_1078</strain>
    </source>
</reference>
<evidence type="ECO:0000256" key="1">
    <source>
        <dbReference type="ARBA" id="ARBA00004141"/>
    </source>
</evidence>
<evidence type="ECO:0000256" key="3">
    <source>
        <dbReference type="ARBA" id="ARBA00022989"/>
    </source>
</evidence>
<keyword evidence="7" id="KW-1185">Reference proteome</keyword>
<gene>
    <name evidence="6" type="ORF">NYPRO_LOCUS10655</name>
</gene>
<dbReference type="EMBL" id="CAJHUB010000680">
    <property type="protein sequence ID" value="CAD7677857.1"/>
    <property type="molecule type" value="Genomic_DNA"/>
</dbReference>
<dbReference type="Gene3D" id="1.20.1250.20">
    <property type="entry name" value="MFS general substrate transporter like domains"/>
    <property type="match status" value="1"/>
</dbReference>
<keyword evidence="4 5" id="KW-0472">Membrane</keyword>
<comment type="caution">
    <text evidence="6">The sequence shown here is derived from an EMBL/GenBank/DDBJ whole genome shotgun (WGS) entry which is preliminary data.</text>
</comment>
<dbReference type="InterPro" id="IPR036259">
    <property type="entry name" value="MFS_trans_sf"/>
</dbReference>